<dbReference type="OMA" id="DEMSECR"/>
<keyword evidence="3" id="KW-1185">Reference proteome</keyword>
<accession>U5CRY7</accession>
<dbReference type="eggNOG" id="KOG4573">
    <property type="taxonomic scope" value="Eukaryota"/>
</dbReference>
<dbReference type="AlphaFoldDB" id="U5CRY7"/>
<evidence type="ECO:0000256" key="1">
    <source>
        <dbReference type="SAM" id="MobiDB-lite"/>
    </source>
</evidence>
<feature type="region of interest" description="Disordered" evidence="1">
    <location>
        <begin position="1"/>
        <end position="53"/>
    </location>
</feature>
<reference evidence="3" key="1">
    <citation type="journal article" date="2013" name="Science">
        <title>The Amborella genome and the evolution of flowering plants.</title>
        <authorList>
            <consortium name="Amborella Genome Project"/>
        </authorList>
    </citation>
    <scope>NUCLEOTIDE SEQUENCE [LARGE SCALE GENOMIC DNA]</scope>
</reference>
<dbReference type="STRING" id="13333.U5CRY7"/>
<organism evidence="2 3">
    <name type="scientific">Amborella trichopoda</name>
    <dbReference type="NCBI Taxonomy" id="13333"/>
    <lineage>
        <taxon>Eukaryota</taxon>
        <taxon>Viridiplantae</taxon>
        <taxon>Streptophyta</taxon>
        <taxon>Embryophyta</taxon>
        <taxon>Tracheophyta</taxon>
        <taxon>Spermatophyta</taxon>
        <taxon>Magnoliopsida</taxon>
        <taxon>Amborellales</taxon>
        <taxon>Amborellaceae</taxon>
        <taxon>Amborella</taxon>
    </lineage>
</organism>
<feature type="compositionally biased region" description="Polar residues" evidence="1">
    <location>
        <begin position="1"/>
        <end position="17"/>
    </location>
</feature>
<evidence type="ECO:0000313" key="3">
    <source>
        <dbReference type="Proteomes" id="UP000017836"/>
    </source>
</evidence>
<dbReference type="GO" id="GO:0000045">
    <property type="term" value="P:autophagosome assembly"/>
    <property type="evidence" value="ECO:0007669"/>
    <property type="project" value="InterPro"/>
</dbReference>
<dbReference type="HOGENOM" id="CLU_1391927_0_0_1"/>
<gene>
    <name evidence="2" type="ORF">AMTR_s00030p00024330</name>
</gene>
<dbReference type="EMBL" id="KI392485">
    <property type="protein sequence ID" value="ERN15991.1"/>
    <property type="molecule type" value="Genomic_DNA"/>
</dbReference>
<feature type="compositionally biased region" description="Low complexity" evidence="1">
    <location>
        <begin position="28"/>
        <end position="45"/>
    </location>
</feature>
<dbReference type="InterPro" id="IPR040182">
    <property type="entry name" value="ATG13"/>
</dbReference>
<sequence length="196" mass="21394">MGAIRTSLNQKAFSSGTEDFLSGPAMKISSISSPRASVSRSSSRSLQDDIDDSDFSCPFAVDDDDITDSHNRCLSFDRKTNLGKAVESRQMMSAKKSQDAAVGALVHMLRSAPPLRQDSLNSSKLSQVSNVETQGQKSQLHDPIHFREENPKTESSLLGISSSGFLAPMTAAVAFEELKNYKEMKDFLLKRNKAGD</sequence>
<dbReference type="PANTHER" id="PTHR13430">
    <property type="match status" value="1"/>
</dbReference>
<dbReference type="PANTHER" id="PTHR13430:SF4">
    <property type="entry name" value="AUTOPHAGY-RELATED PROTEIN 13"/>
    <property type="match status" value="1"/>
</dbReference>
<name>U5CRY7_AMBTC</name>
<proteinExistence type="predicted"/>
<dbReference type="Proteomes" id="UP000017836">
    <property type="component" value="Unassembled WGS sequence"/>
</dbReference>
<evidence type="ECO:0000313" key="2">
    <source>
        <dbReference type="EMBL" id="ERN15991.1"/>
    </source>
</evidence>
<protein>
    <submittedName>
        <fullName evidence="2">Uncharacterized protein</fullName>
    </submittedName>
</protein>
<dbReference type="Gramene" id="ERN15991">
    <property type="protein sequence ID" value="ERN15991"/>
    <property type="gene ID" value="AMTR_s00030p00024330"/>
</dbReference>